<organism evidence="1 2">
    <name type="scientific">Mycetomoellerius zeteki</name>
    <dbReference type="NCBI Taxonomy" id="64791"/>
    <lineage>
        <taxon>Eukaryota</taxon>
        <taxon>Metazoa</taxon>
        <taxon>Ecdysozoa</taxon>
        <taxon>Arthropoda</taxon>
        <taxon>Hexapoda</taxon>
        <taxon>Insecta</taxon>
        <taxon>Pterygota</taxon>
        <taxon>Neoptera</taxon>
        <taxon>Endopterygota</taxon>
        <taxon>Hymenoptera</taxon>
        <taxon>Apocrita</taxon>
        <taxon>Aculeata</taxon>
        <taxon>Formicoidea</taxon>
        <taxon>Formicidae</taxon>
        <taxon>Myrmicinae</taxon>
        <taxon>Mycetomoellerius</taxon>
    </lineage>
</organism>
<evidence type="ECO:0000313" key="1">
    <source>
        <dbReference type="EMBL" id="KYQ58346.1"/>
    </source>
</evidence>
<reference evidence="1 2" key="1">
    <citation type="submission" date="2015-09" db="EMBL/GenBank/DDBJ databases">
        <title>Trachymyrmex zeteki WGS genome.</title>
        <authorList>
            <person name="Nygaard S."/>
            <person name="Hu H."/>
            <person name="Boomsma J."/>
            <person name="Zhang G."/>
        </authorList>
    </citation>
    <scope>NUCLEOTIDE SEQUENCE [LARGE SCALE GENOMIC DNA]</scope>
    <source>
        <strain evidence="1">Tzet28-1</strain>
        <tissue evidence="1">Whole body</tissue>
    </source>
</reference>
<dbReference type="Proteomes" id="UP000075809">
    <property type="component" value="Unassembled WGS sequence"/>
</dbReference>
<gene>
    <name evidence="1" type="ORF">ALC60_02766</name>
</gene>
<keyword evidence="2" id="KW-1185">Reference proteome</keyword>
<evidence type="ECO:0000313" key="2">
    <source>
        <dbReference type="Proteomes" id="UP000075809"/>
    </source>
</evidence>
<dbReference type="AlphaFoldDB" id="A0A151XD93"/>
<name>A0A151XD93_9HYME</name>
<accession>A0A151XD93</accession>
<sequence>MRGVAGTGWRWWSFHLFAHTIDSVIKRCTNSYWVFRKRDCAN</sequence>
<protein>
    <submittedName>
        <fullName evidence="1">Uncharacterized protein</fullName>
    </submittedName>
</protein>
<dbReference type="EMBL" id="KQ982294">
    <property type="protein sequence ID" value="KYQ58346.1"/>
    <property type="molecule type" value="Genomic_DNA"/>
</dbReference>
<proteinExistence type="predicted"/>